<name>A0A1E2UJ92_9GAMM</name>
<evidence type="ECO:0000256" key="2">
    <source>
        <dbReference type="ARBA" id="ARBA00022556"/>
    </source>
</evidence>
<dbReference type="NCBIfam" id="TIGR01853">
    <property type="entry name" value="lipid_A_lpxD"/>
    <property type="match status" value="1"/>
</dbReference>
<gene>
    <name evidence="7" type="primary">lpxD</name>
    <name evidence="9" type="ORF">A3196_17830</name>
</gene>
<dbReference type="STRING" id="1818881.A3196_17830"/>
<dbReference type="Proteomes" id="UP000094849">
    <property type="component" value="Unassembled WGS sequence"/>
</dbReference>
<dbReference type="HAMAP" id="MF_00523">
    <property type="entry name" value="LpxD"/>
    <property type="match status" value="1"/>
</dbReference>
<dbReference type="AlphaFoldDB" id="A0A1E2UJ92"/>
<dbReference type="Gene3D" id="2.160.10.10">
    <property type="entry name" value="Hexapeptide repeat proteins"/>
    <property type="match status" value="1"/>
</dbReference>
<comment type="function">
    <text evidence="7">Catalyzes the N-acylation of UDP-3-O-acylglucosamine using 3-hydroxyacyl-ACP as the acyl donor. Is involved in the biosynthesis of lipid A, a phosphorylated glycolipid that anchors the lipopolysaccharide to the outer membrane of the cell.</text>
</comment>
<evidence type="ECO:0000256" key="3">
    <source>
        <dbReference type="ARBA" id="ARBA00022679"/>
    </source>
</evidence>
<dbReference type="RefSeq" id="WP_069025016.1">
    <property type="nucleotide sequence ID" value="NZ_LVJZ01000004.1"/>
</dbReference>
<reference evidence="9 10" key="1">
    <citation type="submission" date="2016-03" db="EMBL/GenBank/DDBJ databases">
        <title>Chemosynthetic sulphur-oxidizing symbionts of marine invertebrate animals are capable of nitrogen fixation.</title>
        <authorList>
            <person name="Petersen J.M."/>
            <person name="Kemper A."/>
            <person name="Gruber-Vodicka H."/>
            <person name="Cardini U."/>
            <person name="Geest Mvander."/>
            <person name="Kleiner M."/>
            <person name="Bulgheresi S."/>
            <person name="Fussmann M."/>
            <person name="Herbold C."/>
            <person name="Seah B.K.B."/>
            <person name="Antony C.Paul."/>
            <person name="Liu D."/>
            <person name="Belitz A."/>
            <person name="Weber M."/>
        </authorList>
    </citation>
    <scope>NUCLEOTIDE SEQUENCE [LARGE SCALE GENOMIC DNA]</scope>
    <source>
        <strain evidence="9">G_D</strain>
    </source>
</reference>
<dbReference type="Pfam" id="PF04613">
    <property type="entry name" value="LpxD"/>
    <property type="match status" value="1"/>
</dbReference>
<comment type="catalytic activity">
    <reaction evidence="7">
        <text>a UDP-3-O-[(3R)-3-hydroxyacyl]-alpha-D-glucosamine + a (3R)-hydroxyacyl-[ACP] = a UDP-2-N,3-O-bis[(3R)-3-hydroxyacyl]-alpha-D-glucosamine + holo-[ACP] + H(+)</text>
        <dbReference type="Rhea" id="RHEA:53836"/>
        <dbReference type="Rhea" id="RHEA-COMP:9685"/>
        <dbReference type="Rhea" id="RHEA-COMP:9945"/>
        <dbReference type="ChEBI" id="CHEBI:15378"/>
        <dbReference type="ChEBI" id="CHEBI:64479"/>
        <dbReference type="ChEBI" id="CHEBI:78827"/>
        <dbReference type="ChEBI" id="CHEBI:137740"/>
        <dbReference type="ChEBI" id="CHEBI:137748"/>
        <dbReference type="EC" id="2.3.1.191"/>
    </reaction>
</comment>
<dbReference type="SUPFAM" id="SSF51161">
    <property type="entry name" value="Trimeric LpxA-like enzymes"/>
    <property type="match status" value="1"/>
</dbReference>
<dbReference type="InterPro" id="IPR018357">
    <property type="entry name" value="Hexapep_transf_CS"/>
</dbReference>
<dbReference type="PROSITE" id="PS00101">
    <property type="entry name" value="HEXAPEP_TRANSFERASES"/>
    <property type="match status" value="1"/>
</dbReference>
<comment type="caution">
    <text evidence="9">The sequence shown here is derived from an EMBL/GenBank/DDBJ whole genome shotgun (WGS) entry which is preliminary data.</text>
</comment>
<keyword evidence="6 7" id="KW-0012">Acyltransferase</keyword>
<dbReference type="GO" id="GO:0016410">
    <property type="term" value="F:N-acyltransferase activity"/>
    <property type="evidence" value="ECO:0007669"/>
    <property type="project" value="InterPro"/>
</dbReference>
<dbReference type="Gene3D" id="3.40.1390.10">
    <property type="entry name" value="MurE/MurF, N-terminal domain"/>
    <property type="match status" value="1"/>
</dbReference>
<comment type="similarity">
    <text evidence="7">Belongs to the transferase hexapeptide repeat family. LpxD subfamily.</text>
</comment>
<dbReference type="Pfam" id="PF14602">
    <property type="entry name" value="Hexapep_2"/>
    <property type="match status" value="1"/>
</dbReference>
<evidence type="ECO:0000256" key="5">
    <source>
        <dbReference type="ARBA" id="ARBA00023098"/>
    </source>
</evidence>
<dbReference type="GO" id="GO:0016020">
    <property type="term" value="C:membrane"/>
    <property type="evidence" value="ECO:0007669"/>
    <property type="project" value="GOC"/>
</dbReference>
<dbReference type="EC" id="2.3.1.191" evidence="7"/>
<dbReference type="InterPro" id="IPR001451">
    <property type="entry name" value="Hexapep"/>
</dbReference>
<comment type="subunit">
    <text evidence="7">Homotrimer.</text>
</comment>
<comment type="pathway">
    <text evidence="7">Bacterial outer membrane biogenesis; LPS lipid A biosynthesis.</text>
</comment>
<feature type="domain" description="UDP-3-O-[3-hydroxymyristoyl] glucosamine N-acyltransferase non-repeat region" evidence="8">
    <location>
        <begin position="22"/>
        <end position="87"/>
    </location>
</feature>
<sequence>MSIRLGELAEAVGAELRGDPEIAIQGVGTLQRATEGQLSFLSNSAYRRYLAETGASAVILSEEAASDCSVATLVTDNPYLTYARAASLLFPVAEAAPGIADSAVIAASAEIDKSASIGPCSVIGERVRIGADVVVGPGSVIESECEIGEQTRLVARVTLCHRTRVGARCLLHPGSVLGADGFGLANDQGRWVKVPQLGRVWLGDDVEIGANTTVDRGALEDTILHDGVKLDNLIQIAHNVEVGEHTAMAGCAGVAGSTKIGRNCTIGGQTGLVGHITIGDNVHISGAALVSRSFPKAGYYSGNLPAMENSAWRKLIARLRRLDDMAKDLKLLKKKVKSLTGESFK</sequence>
<protein>
    <recommendedName>
        <fullName evidence="7">UDP-3-O-acylglucosamine N-acyltransferase</fullName>
        <ecNumber evidence="7">2.3.1.191</ecNumber>
    </recommendedName>
</protein>
<keyword evidence="2 7" id="KW-0441">Lipid A biosynthesis</keyword>
<dbReference type="GO" id="GO:0103118">
    <property type="term" value="F:UDP-3-O-[(3R)-3-hydroxyacyl]-glucosamine N-acyltransferase activity"/>
    <property type="evidence" value="ECO:0007669"/>
    <property type="project" value="UniProtKB-EC"/>
</dbReference>
<dbReference type="NCBIfam" id="NF002060">
    <property type="entry name" value="PRK00892.1"/>
    <property type="match status" value="1"/>
</dbReference>
<keyword evidence="3 7" id="KW-0808">Transferase</keyword>
<dbReference type="GO" id="GO:0009245">
    <property type="term" value="P:lipid A biosynthetic process"/>
    <property type="evidence" value="ECO:0007669"/>
    <property type="project" value="UniProtKB-UniRule"/>
</dbReference>
<keyword evidence="10" id="KW-1185">Reference proteome</keyword>
<proteinExistence type="inferred from homology"/>
<dbReference type="Gene3D" id="1.20.5.170">
    <property type="match status" value="1"/>
</dbReference>
<dbReference type="CDD" id="cd03352">
    <property type="entry name" value="LbH_LpxD"/>
    <property type="match status" value="1"/>
</dbReference>
<evidence type="ECO:0000313" key="10">
    <source>
        <dbReference type="Proteomes" id="UP000094849"/>
    </source>
</evidence>
<evidence type="ECO:0000313" key="9">
    <source>
        <dbReference type="EMBL" id="ODB94392.1"/>
    </source>
</evidence>
<evidence type="ECO:0000256" key="7">
    <source>
        <dbReference type="HAMAP-Rule" id="MF_00523"/>
    </source>
</evidence>
<organism evidence="9 10">
    <name type="scientific">Candidatus Thiodiazotropha endoloripes</name>
    <dbReference type="NCBI Taxonomy" id="1818881"/>
    <lineage>
        <taxon>Bacteria</taxon>
        <taxon>Pseudomonadati</taxon>
        <taxon>Pseudomonadota</taxon>
        <taxon>Gammaproteobacteria</taxon>
        <taxon>Chromatiales</taxon>
        <taxon>Sedimenticolaceae</taxon>
        <taxon>Candidatus Thiodiazotropha</taxon>
    </lineage>
</organism>
<dbReference type="PANTHER" id="PTHR43378">
    <property type="entry name" value="UDP-3-O-ACYLGLUCOSAMINE N-ACYLTRANSFERASE"/>
    <property type="match status" value="1"/>
</dbReference>
<keyword evidence="4 7" id="KW-0677">Repeat</keyword>
<keyword evidence="1 7" id="KW-0444">Lipid biosynthesis</keyword>
<dbReference type="PANTHER" id="PTHR43378:SF2">
    <property type="entry name" value="UDP-3-O-ACYLGLUCOSAMINE N-ACYLTRANSFERASE 1, MITOCHONDRIAL-RELATED"/>
    <property type="match status" value="1"/>
</dbReference>
<feature type="active site" description="Proton acceptor" evidence="7">
    <location>
        <position position="238"/>
    </location>
</feature>
<evidence type="ECO:0000256" key="1">
    <source>
        <dbReference type="ARBA" id="ARBA00022516"/>
    </source>
</evidence>
<accession>A0A1E2UJ92</accession>
<evidence type="ECO:0000256" key="6">
    <source>
        <dbReference type="ARBA" id="ARBA00023315"/>
    </source>
</evidence>
<dbReference type="InterPro" id="IPR007691">
    <property type="entry name" value="LpxD"/>
</dbReference>
<dbReference type="UniPathway" id="UPA00973"/>
<dbReference type="EMBL" id="LVJZ01000004">
    <property type="protein sequence ID" value="ODB94392.1"/>
    <property type="molecule type" value="Genomic_DNA"/>
</dbReference>
<dbReference type="InterPro" id="IPR011004">
    <property type="entry name" value="Trimer_LpxA-like_sf"/>
</dbReference>
<evidence type="ECO:0000259" key="8">
    <source>
        <dbReference type="Pfam" id="PF04613"/>
    </source>
</evidence>
<evidence type="ECO:0000256" key="4">
    <source>
        <dbReference type="ARBA" id="ARBA00022737"/>
    </source>
</evidence>
<keyword evidence="5 7" id="KW-0443">Lipid metabolism</keyword>
<dbReference type="InterPro" id="IPR020573">
    <property type="entry name" value="UDP_GlcNAc_AcTrfase_non-rep"/>
</dbReference>